<comment type="caution">
    <text evidence="5">The sequence shown here is derived from an EMBL/GenBank/DDBJ whole genome shotgun (WGS) entry which is preliminary data.</text>
</comment>
<evidence type="ECO:0000313" key="5">
    <source>
        <dbReference type="EMBL" id="PHU36793.1"/>
    </source>
</evidence>
<feature type="coiled-coil region" evidence="3">
    <location>
        <begin position="110"/>
        <end position="137"/>
    </location>
</feature>
<evidence type="ECO:0000259" key="4">
    <source>
        <dbReference type="PROSITE" id="PS50111"/>
    </source>
</evidence>
<keyword evidence="3" id="KW-0175">Coiled coil</keyword>
<dbReference type="GO" id="GO:0007165">
    <property type="term" value="P:signal transduction"/>
    <property type="evidence" value="ECO:0007669"/>
    <property type="project" value="UniProtKB-KW"/>
</dbReference>
<gene>
    <name evidence="5" type="ORF">CSX02_11515</name>
</gene>
<dbReference type="PANTHER" id="PTHR32089:SF112">
    <property type="entry name" value="LYSOZYME-LIKE PROTEIN-RELATED"/>
    <property type="match status" value="1"/>
</dbReference>
<name>A0A2G3E109_9FIRM</name>
<evidence type="ECO:0000256" key="3">
    <source>
        <dbReference type="SAM" id="Coils"/>
    </source>
</evidence>
<dbReference type="RefSeq" id="WP_099386775.1">
    <property type="nucleotide sequence ID" value="NZ_JANSWH010000061.1"/>
</dbReference>
<dbReference type="PROSITE" id="PS50111">
    <property type="entry name" value="CHEMOTAXIS_TRANSDUC_2"/>
    <property type="match status" value="1"/>
</dbReference>
<reference evidence="5 6" key="1">
    <citation type="submission" date="2017-10" db="EMBL/GenBank/DDBJ databases">
        <title>Resolving the taxonomy of Roseburia spp., Eubacterium rectale and Agathobacter spp. through phylogenomic analysis.</title>
        <authorList>
            <person name="Sheridan P.O."/>
            <person name="Walker A.W."/>
            <person name="Duncan S.H."/>
            <person name="Scott K.P."/>
            <person name="Toole P.W.O."/>
            <person name="Luis P."/>
            <person name="Flint H.J."/>
        </authorList>
    </citation>
    <scope>NUCLEOTIDE SEQUENCE [LARGE SCALE GENOMIC DNA]</scope>
    <source>
        <strain evidence="5 6">JK623</strain>
    </source>
</reference>
<keyword evidence="1 2" id="KW-0807">Transducer</keyword>
<dbReference type="AlphaFoldDB" id="A0A2G3E109"/>
<reference evidence="5 6" key="2">
    <citation type="submission" date="2017-10" db="EMBL/GenBank/DDBJ databases">
        <authorList>
            <person name="Banno H."/>
            <person name="Chua N.-H."/>
        </authorList>
    </citation>
    <scope>NUCLEOTIDE SEQUENCE [LARGE SCALE GENOMIC DNA]</scope>
    <source>
        <strain evidence="5 6">JK623</strain>
    </source>
</reference>
<dbReference type="SUPFAM" id="SSF58104">
    <property type="entry name" value="Methyl-accepting chemotaxis protein (MCP) signaling domain"/>
    <property type="match status" value="1"/>
</dbReference>
<dbReference type="SMART" id="SM00283">
    <property type="entry name" value="MA"/>
    <property type="match status" value="1"/>
</dbReference>
<dbReference type="Proteomes" id="UP000224563">
    <property type="component" value="Unassembled WGS sequence"/>
</dbReference>
<accession>A0A2G3E109</accession>
<keyword evidence="6" id="KW-1185">Reference proteome</keyword>
<protein>
    <recommendedName>
        <fullName evidence="4">Methyl-accepting transducer domain-containing protein</fullName>
    </recommendedName>
</protein>
<feature type="domain" description="Methyl-accepting transducer" evidence="4">
    <location>
        <begin position="42"/>
        <end position="279"/>
    </location>
</feature>
<organism evidence="5 6">
    <name type="scientific">Agathobacter ruminis</name>
    <dbReference type="NCBI Taxonomy" id="1712665"/>
    <lineage>
        <taxon>Bacteria</taxon>
        <taxon>Bacillati</taxon>
        <taxon>Bacillota</taxon>
        <taxon>Clostridia</taxon>
        <taxon>Lachnospirales</taxon>
        <taxon>Lachnospiraceae</taxon>
        <taxon>Agathobacter</taxon>
    </lineage>
</organism>
<dbReference type="Pfam" id="PF00015">
    <property type="entry name" value="MCPsignal"/>
    <property type="match status" value="1"/>
</dbReference>
<evidence type="ECO:0000313" key="6">
    <source>
        <dbReference type="Proteomes" id="UP000224563"/>
    </source>
</evidence>
<dbReference type="EMBL" id="PDYG01000123">
    <property type="protein sequence ID" value="PHU36793.1"/>
    <property type="molecule type" value="Genomic_DNA"/>
</dbReference>
<evidence type="ECO:0000256" key="1">
    <source>
        <dbReference type="ARBA" id="ARBA00023224"/>
    </source>
</evidence>
<dbReference type="Gene3D" id="1.10.287.950">
    <property type="entry name" value="Methyl-accepting chemotaxis protein"/>
    <property type="match status" value="1"/>
</dbReference>
<proteinExistence type="predicted"/>
<dbReference type="InterPro" id="IPR004089">
    <property type="entry name" value="MCPsignal_dom"/>
</dbReference>
<dbReference type="GO" id="GO:0016020">
    <property type="term" value="C:membrane"/>
    <property type="evidence" value="ECO:0007669"/>
    <property type="project" value="InterPro"/>
</dbReference>
<feature type="coiled-coil region" evidence="3">
    <location>
        <begin position="1"/>
        <end position="42"/>
    </location>
</feature>
<dbReference type="PANTHER" id="PTHR32089">
    <property type="entry name" value="METHYL-ACCEPTING CHEMOTAXIS PROTEIN MCPB"/>
    <property type="match status" value="1"/>
</dbReference>
<sequence>MARRNKALSEIEEKNQILKEQLAAVQKNASDLAKMLENVERKSQSVSDASADLTGAMSDAYDSILTMSDEIANISNVMEDMKDSFLGMSEESKDGADYAENSNKDAYEIMMRSEKERQEVEAMAVTIEQNMNEKIEESRKAELILNLTSNIIEISDQTNLLALNASIEAAHAGEEGKGFAVVAEEIKKLAANSSETASQIKDISNIVLNAVSGLAEEATKVLEFMKDKTIGSYNELVEVGRKYQNDSKIMFDKMQDFTYIAQNLTTQVESSTSSIDAMKNVANDSADHIRGFIDNMKQISELASEICEKEDC</sequence>
<evidence type="ECO:0000256" key="2">
    <source>
        <dbReference type="PROSITE-ProRule" id="PRU00284"/>
    </source>
</evidence>